<organism evidence="2 3">
    <name type="scientific">Thlaspi arvense</name>
    <name type="common">Field penny-cress</name>
    <dbReference type="NCBI Taxonomy" id="13288"/>
    <lineage>
        <taxon>Eukaryota</taxon>
        <taxon>Viridiplantae</taxon>
        <taxon>Streptophyta</taxon>
        <taxon>Embryophyta</taxon>
        <taxon>Tracheophyta</taxon>
        <taxon>Spermatophyta</taxon>
        <taxon>Magnoliopsida</taxon>
        <taxon>eudicotyledons</taxon>
        <taxon>Gunneridae</taxon>
        <taxon>Pentapetalae</taxon>
        <taxon>rosids</taxon>
        <taxon>malvids</taxon>
        <taxon>Brassicales</taxon>
        <taxon>Brassicaceae</taxon>
        <taxon>Thlaspideae</taxon>
        <taxon>Thlaspi</taxon>
    </lineage>
</organism>
<evidence type="ECO:0000313" key="2">
    <source>
        <dbReference type="EMBL" id="CAH2040601.1"/>
    </source>
</evidence>
<evidence type="ECO:0000256" key="1">
    <source>
        <dbReference type="SAM" id="Phobius"/>
    </source>
</evidence>
<sequence>VKKKLATDVYIDDDGWGSAAISCVRIVICFVSMMITTFIWALVMLVLLPWPCERIRQGKIYGHVTEQMLPLAWSERLLMRTTNSEPVTTDSSWLGKCHMTHFWMYLGVPSTGMWILGNPIKVEGEIAIYISNHASPIGIFLIMWLTPTGTVGIVKKEEPGPKMDGYFH</sequence>
<proteinExistence type="predicted"/>
<gene>
    <name evidence="2" type="ORF">TAV2_LOCUS4147</name>
</gene>
<protein>
    <submittedName>
        <fullName evidence="2">Uncharacterized protein</fullName>
    </submittedName>
</protein>
<keyword evidence="1" id="KW-1133">Transmembrane helix</keyword>
<dbReference type="Proteomes" id="UP000836841">
    <property type="component" value="Unassembled WGS sequence"/>
</dbReference>
<comment type="caution">
    <text evidence="2">The sequence shown here is derived from an EMBL/GenBank/DDBJ whole genome shotgun (WGS) entry which is preliminary data.</text>
</comment>
<dbReference type="EMBL" id="CAJVSB020000017">
    <property type="protein sequence ID" value="CAH2040601.1"/>
    <property type="molecule type" value="Genomic_DNA"/>
</dbReference>
<feature type="transmembrane region" description="Helical" evidence="1">
    <location>
        <begin position="102"/>
        <end position="120"/>
    </location>
</feature>
<reference evidence="2 3" key="1">
    <citation type="submission" date="2022-03" db="EMBL/GenBank/DDBJ databases">
        <authorList>
            <person name="Nunn A."/>
            <person name="Chopra R."/>
            <person name="Nunn A."/>
            <person name="Contreras Garrido A."/>
        </authorList>
    </citation>
    <scope>NUCLEOTIDE SEQUENCE [LARGE SCALE GENOMIC DNA]</scope>
</reference>
<feature type="transmembrane region" description="Helical" evidence="1">
    <location>
        <begin position="24"/>
        <end position="50"/>
    </location>
</feature>
<keyword evidence="1" id="KW-0812">Transmembrane</keyword>
<accession>A0AAU9RFU0</accession>
<keyword evidence="1" id="KW-0472">Membrane</keyword>
<feature type="non-terminal residue" evidence="2">
    <location>
        <position position="1"/>
    </location>
</feature>
<name>A0AAU9RFU0_THLAR</name>
<evidence type="ECO:0000313" key="3">
    <source>
        <dbReference type="Proteomes" id="UP000836841"/>
    </source>
</evidence>
<feature type="non-terminal residue" evidence="2">
    <location>
        <position position="168"/>
    </location>
</feature>
<dbReference type="AlphaFoldDB" id="A0AAU9RFU0"/>
<feature type="transmembrane region" description="Helical" evidence="1">
    <location>
        <begin position="126"/>
        <end position="146"/>
    </location>
</feature>
<keyword evidence="3" id="KW-1185">Reference proteome</keyword>